<evidence type="ECO:0000313" key="1">
    <source>
        <dbReference type="EMBL" id="TVY52662.1"/>
    </source>
</evidence>
<sequence length="333" mass="37744">MALGPFCNCEGMLSRAAKAEKLDELKLWFEIARILGTDMIQIPSTFRTEGFTGDVDVVVGDLRDIAELGAAHDPPFRFAFESLCWGTFNFSWEDAWAVAEFRPVLGHVYCNVAGRGWADPAREDGKIENADAVFGKSLRDLVTEVDVEKLFYVQVVDAERLSRPLDEQHPFHVFDGQMPRMSWSRNARLFVCEEERGGYLPLIDVLKVLCDEKDGLGYKGWISMELFSRSLIEEGSRVPKEHAERAMESWRRLEKVKGWENNVDPIPARSAVEGVVASPVVKQLGGWEISAICNEKLLTRFPRTSKVFASGVSLFDEQWQHLRASRHLFLPSF</sequence>
<organism evidence="1 2">
    <name type="scientific">Lachnellula cervina</name>
    <dbReference type="NCBI Taxonomy" id="1316786"/>
    <lineage>
        <taxon>Eukaryota</taxon>
        <taxon>Fungi</taxon>
        <taxon>Dikarya</taxon>
        <taxon>Ascomycota</taxon>
        <taxon>Pezizomycotina</taxon>
        <taxon>Leotiomycetes</taxon>
        <taxon>Helotiales</taxon>
        <taxon>Lachnaceae</taxon>
        <taxon>Lachnellula</taxon>
    </lineage>
</organism>
<proteinExistence type="predicted"/>
<dbReference type="OrthoDB" id="5360893at2759"/>
<evidence type="ECO:0000313" key="2">
    <source>
        <dbReference type="Proteomes" id="UP000481288"/>
    </source>
</evidence>
<dbReference type="EMBL" id="QGMG01000570">
    <property type="protein sequence ID" value="TVY52662.1"/>
    <property type="molecule type" value="Genomic_DNA"/>
</dbReference>
<dbReference type="Gene3D" id="3.20.20.150">
    <property type="entry name" value="Divalent-metal-dependent TIM barrel enzymes"/>
    <property type="match status" value="1"/>
</dbReference>
<dbReference type="InterPro" id="IPR036237">
    <property type="entry name" value="Xyl_isomerase-like_sf"/>
</dbReference>
<dbReference type="Proteomes" id="UP000481288">
    <property type="component" value="Unassembled WGS sequence"/>
</dbReference>
<protein>
    <submittedName>
        <fullName evidence="1">3-dehydroshikimate dehydratase</fullName>
    </submittedName>
</protein>
<dbReference type="PANTHER" id="PTHR12110">
    <property type="entry name" value="HYDROXYPYRUVATE ISOMERASE"/>
    <property type="match status" value="1"/>
</dbReference>
<name>A0A7D8YWI0_9HELO</name>
<dbReference type="AlphaFoldDB" id="A0A7D8YWI0"/>
<accession>A0A7D8YWI0</accession>
<dbReference type="InterPro" id="IPR050312">
    <property type="entry name" value="IolE/XylAMocC-like"/>
</dbReference>
<gene>
    <name evidence="1" type="primary">qa-4</name>
    <name evidence="1" type="ORF">LCER1_G005390</name>
</gene>
<dbReference type="SUPFAM" id="SSF51658">
    <property type="entry name" value="Xylose isomerase-like"/>
    <property type="match status" value="1"/>
</dbReference>
<reference evidence="1 2" key="1">
    <citation type="submission" date="2018-05" db="EMBL/GenBank/DDBJ databases">
        <title>Whole genome sequencing for identification of molecular markers to develop diagnostic detection tools for the regulated plant pathogen Lachnellula willkommii.</title>
        <authorList>
            <person name="Giroux E."/>
            <person name="Bilodeau G."/>
        </authorList>
    </citation>
    <scope>NUCLEOTIDE SEQUENCE [LARGE SCALE GENOMIC DNA]</scope>
    <source>
        <strain evidence="1 2">CBS 625.97</strain>
    </source>
</reference>
<keyword evidence="2" id="KW-1185">Reference proteome</keyword>
<dbReference type="PANTHER" id="PTHR12110:SF57">
    <property type="entry name" value="DIOXYGENASE, PUTATIVE-RELATED"/>
    <property type="match status" value="1"/>
</dbReference>
<comment type="caution">
    <text evidence="1">The sequence shown here is derived from an EMBL/GenBank/DDBJ whole genome shotgun (WGS) entry which is preliminary data.</text>
</comment>